<keyword evidence="1 5" id="KW-0489">Methyltransferase</keyword>
<name>A0A7H0LFK8_9SPHN</name>
<dbReference type="InterPro" id="IPR041698">
    <property type="entry name" value="Methyltransf_25"/>
</dbReference>
<keyword evidence="3" id="KW-0949">S-adenosyl-L-methionine</keyword>
<dbReference type="KEGG" id="spap:H3Z74_17155"/>
<evidence type="ECO:0000259" key="4">
    <source>
        <dbReference type="Pfam" id="PF13649"/>
    </source>
</evidence>
<reference evidence="5 6" key="1">
    <citation type="submission" date="2020-09" db="EMBL/GenBank/DDBJ databases">
        <title>Sphingomonas sp., a new species isolated from pork steak.</title>
        <authorList>
            <person name="Heidler von Heilborn D."/>
        </authorList>
    </citation>
    <scope>NUCLEOTIDE SEQUENCE [LARGE SCALE GENOMIC DNA]</scope>
    <source>
        <strain evidence="6">S8-3T</strain>
    </source>
</reference>
<dbReference type="GO" id="GO:0032259">
    <property type="term" value="P:methylation"/>
    <property type="evidence" value="ECO:0007669"/>
    <property type="project" value="UniProtKB-KW"/>
</dbReference>
<dbReference type="Gene3D" id="3.40.50.150">
    <property type="entry name" value="Vaccinia Virus protein VP39"/>
    <property type="match status" value="1"/>
</dbReference>
<keyword evidence="2 5" id="KW-0808">Transferase</keyword>
<evidence type="ECO:0000313" key="6">
    <source>
        <dbReference type="Proteomes" id="UP000516148"/>
    </source>
</evidence>
<gene>
    <name evidence="5" type="ORF">H3Z74_17155</name>
</gene>
<organism evidence="5 6">
    <name type="scientific">Sphingomonas alpina</name>
    <dbReference type="NCBI Taxonomy" id="653931"/>
    <lineage>
        <taxon>Bacteria</taxon>
        <taxon>Pseudomonadati</taxon>
        <taxon>Pseudomonadota</taxon>
        <taxon>Alphaproteobacteria</taxon>
        <taxon>Sphingomonadales</taxon>
        <taxon>Sphingomonadaceae</taxon>
        <taxon>Sphingomonas</taxon>
    </lineage>
</organism>
<protein>
    <submittedName>
        <fullName evidence="5">Class I SAM-dependent methyltransferase</fullName>
    </submittedName>
</protein>
<evidence type="ECO:0000313" key="5">
    <source>
        <dbReference type="EMBL" id="QNQ08461.1"/>
    </source>
</evidence>
<dbReference type="PANTHER" id="PTHR43464:SF19">
    <property type="entry name" value="UBIQUINONE BIOSYNTHESIS O-METHYLTRANSFERASE, MITOCHONDRIAL"/>
    <property type="match status" value="1"/>
</dbReference>
<dbReference type="GO" id="GO:0008168">
    <property type="term" value="F:methyltransferase activity"/>
    <property type="evidence" value="ECO:0007669"/>
    <property type="project" value="UniProtKB-KW"/>
</dbReference>
<dbReference type="EMBL" id="CP061038">
    <property type="protein sequence ID" value="QNQ08461.1"/>
    <property type="molecule type" value="Genomic_DNA"/>
</dbReference>
<dbReference type="PANTHER" id="PTHR43464">
    <property type="entry name" value="METHYLTRANSFERASE"/>
    <property type="match status" value="1"/>
</dbReference>
<keyword evidence="6" id="KW-1185">Reference proteome</keyword>
<evidence type="ECO:0000256" key="3">
    <source>
        <dbReference type="ARBA" id="ARBA00022691"/>
    </source>
</evidence>
<evidence type="ECO:0000256" key="1">
    <source>
        <dbReference type="ARBA" id="ARBA00022603"/>
    </source>
</evidence>
<feature type="domain" description="Methyltransferase" evidence="4">
    <location>
        <begin position="64"/>
        <end position="157"/>
    </location>
</feature>
<dbReference type="Proteomes" id="UP000516148">
    <property type="component" value="Chromosome"/>
</dbReference>
<dbReference type="InterPro" id="IPR029063">
    <property type="entry name" value="SAM-dependent_MTases_sf"/>
</dbReference>
<dbReference type="AlphaFoldDB" id="A0A7H0LFK8"/>
<dbReference type="RefSeq" id="WP_187760789.1">
    <property type="nucleotide sequence ID" value="NZ_CP061038.1"/>
</dbReference>
<accession>A0A7H0LFK8</accession>
<dbReference type="CDD" id="cd02440">
    <property type="entry name" value="AdoMet_MTases"/>
    <property type="match status" value="1"/>
</dbReference>
<sequence>MTPPSARTDQAPRNQAPSNQAQAELWNARAGETWVAQQAMLDRLFLPLEELLADSVRPTGARDVLDIGCGAGATTLAVAQALAPDGQCTGLDISVPLIEAARRRAAETGVATQFLAGDAQNYSFARGSFDWIVSRFGVMFFDQPEWAFANLRGAVRDGAGLTMITWRDPAENPFMTAGERAAAPLLPQLTPSDPDAPGQFAFADPDKVRRILANGWRETGIKPVDIACALPAGDLRTYIMNMGRVGVLLPDLDDRTRASVSAALTAAFDPFISNGVARFSLACWLVTARAA</sequence>
<proteinExistence type="predicted"/>
<evidence type="ECO:0000256" key="2">
    <source>
        <dbReference type="ARBA" id="ARBA00022679"/>
    </source>
</evidence>
<dbReference type="Pfam" id="PF13649">
    <property type="entry name" value="Methyltransf_25"/>
    <property type="match status" value="1"/>
</dbReference>
<dbReference type="SUPFAM" id="SSF53335">
    <property type="entry name" value="S-adenosyl-L-methionine-dependent methyltransferases"/>
    <property type="match status" value="1"/>
</dbReference>